<evidence type="ECO:0000313" key="11">
    <source>
        <dbReference type="Proteomes" id="UP000001645"/>
    </source>
</evidence>
<keyword evidence="8" id="KW-0044">Antibiotic</keyword>
<proteinExistence type="inferred from homology"/>
<dbReference type="PANTHER" id="PTHR21388:SF9">
    <property type="entry name" value="BETA-DEFENSIN 1"/>
    <property type="match status" value="1"/>
</dbReference>
<sequence>MVTSAGFCDPLSLFRLSRVQRSSCTHYSMACLPHPLLPKFPGQPGLFPKLYKNKSAPCTPVAGFWCCHPVSTLGLRSSTMKLLSCLMALLLFLLQAVPGLGLPRDTSRCVGYHGYCIRSKVCPKPFAAFGTCSWRQKTCCVGMCGNPGRQCLERRILKSAKQSPYVSKWLKTSPFIYTDGSGCPCANGSMEPKNMVAMSC</sequence>
<keyword evidence="6" id="KW-0732">Signal</keyword>
<reference evidence="10 11" key="1">
    <citation type="journal article" date="2010" name="PLoS Biol.">
        <title>Multi-platform next-generation sequencing of the domestic turkey (Meleagris gallopavo): genome assembly and analysis.</title>
        <authorList>
            <person name="Dalloul R.A."/>
            <person name="Long J.A."/>
            <person name="Zimin A.V."/>
            <person name="Aslam L."/>
            <person name="Beal K."/>
            <person name="Blomberg L.A."/>
            <person name="Bouffard P."/>
            <person name="Burt D.W."/>
            <person name="Crasta O."/>
            <person name="Crooijmans R.P."/>
            <person name="Cooper K."/>
            <person name="Coulombe R.A."/>
            <person name="De S."/>
            <person name="Delany M.E."/>
            <person name="Dodgson J.B."/>
            <person name="Dong J.J."/>
            <person name="Evans C."/>
            <person name="Frederickson K.M."/>
            <person name="Flicek P."/>
            <person name="Florea L."/>
            <person name="Folkerts O."/>
            <person name="Groenen M.A."/>
            <person name="Harkins T.T."/>
            <person name="Herrero J."/>
            <person name="Hoffmann S."/>
            <person name="Megens H.J."/>
            <person name="Jiang A."/>
            <person name="de Jong P."/>
            <person name="Kaiser P."/>
            <person name="Kim H."/>
            <person name="Kim K.W."/>
            <person name="Kim S."/>
            <person name="Langenberger D."/>
            <person name="Lee M.K."/>
            <person name="Lee T."/>
            <person name="Mane S."/>
            <person name="Marcais G."/>
            <person name="Marz M."/>
            <person name="McElroy A.P."/>
            <person name="Modise T."/>
            <person name="Nefedov M."/>
            <person name="Notredame C."/>
            <person name="Paton I.R."/>
            <person name="Payne W.S."/>
            <person name="Pertea G."/>
            <person name="Prickett D."/>
            <person name="Puiu D."/>
            <person name="Qioa D."/>
            <person name="Raineri E."/>
            <person name="Ruffier M."/>
            <person name="Salzberg S.L."/>
            <person name="Schatz M.C."/>
            <person name="Scheuring C."/>
            <person name="Schmidt C.J."/>
            <person name="Schroeder S."/>
            <person name="Searle S.M."/>
            <person name="Smith E.J."/>
            <person name="Smith J."/>
            <person name="Sonstegard T.S."/>
            <person name="Stadler P.F."/>
            <person name="Tafer H."/>
            <person name="Tu Z.J."/>
            <person name="Van Tassell C.P."/>
            <person name="Vilella A.J."/>
            <person name="Williams K.P."/>
            <person name="Yorke J.A."/>
            <person name="Zhang L."/>
            <person name="Zhang H.B."/>
            <person name="Zhang X."/>
            <person name="Zhang Y."/>
            <person name="Reed K.M."/>
        </authorList>
    </citation>
    <scope>NUCLEOTIDE SEQUENCE [LARGE SCALE GENOMIC DNA]</scope>
</reference>
<dbReference type="Proteomes" id="UP000001645">
    <property type="component" value="Chromosome 2"/>
</dbReference>
<evidence type="ECO:0000256" key="9">
    <source>
        <dbReference type="ARBA" id="ARBA00023157"/>
    </source>
</evidence>
<dbReference type="GO" id="GO:0031731">
    <property type="term" value="F:CCR6 chemokine receptor binding"/>
    <property type="evidence" value="ECO:0007669"/>
    <property type="project" value="TreeGrafter"/>
</dbReference>
<reference evidence="10" key="2">
    <citation type="submission" date="2025-08" db="UniProtKB">
        <authorList>
            <consortium name="Ensembl"/>
        </authorList>
    </citation>
    <scope>IDENTIFICATION</scope>
</reference>
<evidence type="ECO:0000313" key="10">
    <source>
        <dbReference type="Ensembl" id="ENSMGAP00000024477.1"/>
    </source>
</evidence>
<keyword evidence="11" id="KW-1185">Reference proteome</keyword>
<dbReference type="GO" id="GO:0050829">
    <property type="term" value="P:defense response to Gram-negative bacterium"/>
    <property type="evidence" value="ECO:0007669"/>
    <property type="project" value="TreeGrafter"/>
</dbReference>
<comment type="similarity">
    <text evidence="3">Belongs to the beta-defensin family.</text>
</comment>
<reference evidence="10" key="3">
    <citation type="submission" date="2025-09" db="UniProtKB">
        <authorList>
            <consortium name="Ensembl"/>
        </authorList>
    </citation>
    <scope>IDENTIFICATION</scope>
</reference>
<keyword evidence="5" id="KW-0929">Antimicrobial</keyword>
<dbReference type="Ensembl" id="ENSMGAT00000024293.1">
    <property type="protein sequence ID" value="ENSMGAP00000024477.1"/>
    <property type="gene ID" value="ENSMGAG00000021998.1"/>
</dbReference>
<evidence type="ECO:0000256" key="6">
    <source>
        <dbReference type="ARBA" id="ARBA00022729"/>
    </source>
</evidence>
<keyword evidence="9" id="KW-1015">Disulfide bond</keyword>
<name>A0A803XY81_MELGA</name>
<comment type="subcellular location">
    <subcellularLocation>
        <location evidence="1">Cytoplasmic granule</location>
    </subcellularLocation>
    <subcellularLocation>
        <location evidence="2">Secreted</location>
    </subcellularLocation>
</comment>
<dbReference type="InParanoid" id="A0A803XY81"/>
<dbReference type="GO" id="GO:0050830">
    <property type="term" value="P:defense response to Gram-positive bacterium"/>
    <property type="evidence" value="ECO:0007669"/>
    <property type="project" value="TreeGrafter"/>
</dbReference>
<dbReference type="AlphaFoldDB" id="A0A803XY81"/>
<evidence type="ECO:0000256" key="1">
    <source>
        <dbReference type="ARBA" id="ARBA00004463"/>
    </source>
</evidence>
<evidence type="ECO:0000256" key="4">
    <source>
        <dbReference type="ARBA" id="ARBA00022525"/>
    </source>
</evidence>
<evidence type="ECO:0000256" key="3">
    <source>
        <dbReference type="ARBA" id="ARBA00007371"/>
    </source>
</evidence>
<evidence type="ECO:0000256" key="7">
    <source>
        <dbReference type="ARBA" id="ARBA00022940"/>
    </source>
</evidence>
<evidence type="ECO:0000256" key="2">
    <source>
        <dbReference type="ARBA" id="ARBA00004613"/>
    </source>
</evidence>
<keyword evidence="4" id="KW-0964">Secreted</keyword>
<organism evidence="10 11">
    <name type="scientific">Meleagris gallopavo</name>
    <name type="common">Wild turkey</name>
    <dbReference type="NCBI Taxonomy" id="9103"/>
    <lineage>
        <taxon>Eukaryota</taxon>
        <taxon>Metazoa</taxon>
        <taxon>Chordata</taxon>
        <taxon>Craniata</taxon>
        <taxon>Vertebrata</taxon>
        <taxon>Euteleostomi</taxon>
        <taxon>Archelosauria</taxon>
        <taxon>Archosauria</taxon>
        <taxon>Dinosauria</taxon>
        <taxon>Saurischia</taxon>
        <taxon>Theropoda</taxon>
        <taxon>Coelurosauria</taxon>
        <taxon>Aves</taxon>
        <taxon>Neognathae</taxon>
        <taxon>Galloanserae</taxon>
        <taxon>Galliformes</taxon>
        <taxon>Phasianidae</taxon>
        <taxon>Meleagridinae</taxon>
        <taxon>Meleagris</taxon>
    </lineage>
</organism>
<keyword evidence="7" id="KW-0211">Defensin</keyword>
<dbReference type="GO" id="GO:0005615">
    <property type="term" value="C:extracellular space"/>
    <property type="evidence" value="ECO:0007669"/>
    <property type="project" value="TreeGrafter"/>
</dbReference>
<accession>A0A803XY81</accession>
<dbReference type="GO" id="GO:0002227">
    <property type="term" value="P:innate immune response in mucosa"/>
    <property type="evidence" value="ECO:0007669"/>
    <property type="project" value="TreeGrafter"/>
</dbReference>
<dbReference type="CDD" id="cd21907">
    <property type="entry name" value="BDD1_Gal11"/>
    <property type="match status" value="1"/>
</dbReference>
<evidence type="ECO:0000256" key="5">
    <source>
        <dbReference type="ARBA" id="ARBA00022529"/>
    </source>
</evidence>
<protein>
    <submittedName>
        <fullName evidence="10">Uncharacterized protein</fullName>
    </submittedName>
</protein>
<dbReference type="PANTHER" id="PTHR21388">
    <property type="entry name" value="BETA-DEFENSIN-RELATED"/>
    <property type="match status" value="1"/>
</dbReference>
<dbReference type="GeneTree" id="ENSGT00530000069149"/>
<evidence type="ECO:0000256" key="8">
    <source>
        <dbReference type="ARBA" id="ARBA00023022"/>
    </source>
</evidence>